<evidence type="ECO:0000256" key="6">
    <source>
        <dbReference type="ARBA" id="ARBA00022777"/>
    </source>
</evidence>
<dbReference type="InterPro" id="IPR002575">
    <property type="entry name" value="Aminoglycoside_PTrfase"/>
</dbReference>
<dbReference type="InterPro" id="IPR011009">
    <property type="entry name" value="Kinase-like_dom_sf"/>
</dbReference>
<evidence type="ECO:0000256" key="9">
    <source>
        <dbReference type="ARBA" id="ARBA00048925"/>
    </source>
</evidence>
<dbReference type="InterPro" id="IPR051678">
    <property type="entry name" value="AGP_Transferase"/>
</dbReference>
<evidence type="ECO:0000256" key="10">
    <source>
        <dbReference type="PIRNR" id="PIRNR000706"/>
    </source>
</evidence>
<dbReference type="SUPFAM" id="SSF56112">
    <property type="entry name" value="Protein kinase-like (PK-like)"/>
    <property type="match status" value="1"/>
</dbReference>
<evidence type="ECO:0000256" key="4">
    <source>
        <dbReference type="ARBA" id="ARBA00022679"/>
    </source>
</evidence>
<dbReference type="EMBL" id="JAUSVX010000017">
    <property type="protein sequence ID" value="MDQ0473550.1"/>
    <property type="molecule type" value="Genomic_DNA"/>
</dbReference>
<organism evidence="12 13">
    <name type="scientific">Labrys wisconsinensis</name>
    <dbReference type="NCBI Taxonomy" id="425677"/>
    <lineage>
        <taxon>Bacteria</taxon>
        <taxon>Pseudomonadati</taxon>
        <taxon>Pseudomonadota</taxon>
        <taxon>Alphaproteobacteria</taxon>
        <taxon>Hyphomicrobiales</taxon>
        <taxon>Xanthobacteraceae</taxon>
        <taxon>Labrys</taxon>
    </lineage>
</organism>
<evidence type="ECO:0000256" key="8">
    <source>
        <dbReference type="ARBA" id="ARBA00023251"/>
    </source>
</evidence>
<dbReference type="Proteomes" id="UP001242480">
    <property type="component" value="Unassembled WGS sequence"/>
</dbReference>
<keyword evidence="6 10" id="KW-0418">Kinase</keyword>
<keyword evidence="7 10" id="KW-0067">ATP-binding</keyword>
<evidence type="ECO:0000313" key="13">
    <source>
        <dbReference type="Proteomes" id="UP001242480"/>
    </source>
</evidence>
<evidence type="ECO:0000256" key="5">
    <source>
        <dbReference type="ARBA" id="ARBA00022741"/>
    </source>
</evidence>
<protein>
    <recommendedName>
        <fullName evidence="3">Aminoglycoside 3'-phosphotransferase</fullName>
        <ecNumber evidence="2">2.7.1.95</ecNumber>
    </recommendedName>
</protein>
<comment type="caution">
    <text evidence="12">The sequence shown here is derived from an EMBL/GenBank/DDBJ whole genome shotgun (WGS) entry which is preliminary data.</text>
</comment>
<dbReference type="Pfam" id="PF01636">
    <property type="entry name" value="APH"/>
    <property type="match status" value="1"/>
</dbReference>
<dbReference type="PANTHER" id="PTHR21310">
    <property type="entry name" value="AMINOGLYCOSIDE PHOSPHOTRANSFERASE-RELATED-RELATED"/>
    <property type="match status" value="1"/>
</dbReference>
<evidence type="ECO:0000256" key="3">
    <source>
        <dbReference type="ARBA" id="ARBA00017903"/>
    </source>
</evidence>
<evidence type="ECO:0000256" key="1">
    <source>
        <dbReference type="ARBA" id="ARBA00006219"/>
    </source>
</evidence>
<dbReference type="EC" id="2.7.1.95" evidence="2"/>
<dbReference type="NCBIfam" id="NF032896">
    <property type="entry name" value="APH_3pp"/>
    <property type="match status" value="1"/>
</dbReference>
<proteinExistence type="inferred from homology"/>
<dbReference type="GO" id="GO:0050299">
    <property type="term" value="F:streptomycin 3''-kinase activity"/>
    <property type="evidence" value="ECO:0007669"/>
    <property type="project" value="UniProtKB-EC"/>
</dbReference>
<dbReference type="InterPro" id="IPR024165">
    <property type="entry name" value="Kan/Strep_kinase"/>
</dbReference>
<keyword evidence="13" id="KW-1185">Reference proteome</keyword>
<evidence type="ECO:0000313" key="12">
    <source>
        <dbReference type="EMBL" id="MDQ0473550.1"/>
    </source>
</evidence>
<comment type="similarity">
    <text evidence="1 10">Belongs to the aminoglycoside phosphotransferase family.</text>
</comment>
<dbReference type="RefSeq" id="WP_307282000.1">
    <property type="nucleotide sequence ID" value="NZ_JAUSVX010000017.1"/>
</dbReference>
<keyword evidence="8 10" id="KW-0046">Antibiotic resistance</keyword>
<dbReference type="CDD" id="cd05150">
    <property type="entry name" value="APH"/>
    <property type="match status" value="1"/>
</dbReference>
<evidence type="ECO:0000256" key="7">
    <source>
        <dbReference type="ARBA" id="ARBA00022840"/>
    </source>
</evidence>
<keyword evidence="4 10" id="KW-0808">Transferase</keyword>
<gene>
    <name evidence="12" type="ORF">QO011_006586</name>
</gene>
<feature type="domain" description="Aminoglycoside phosphotransferase" evidence="11">
    <location>
        <begin position="22"/>
        <end position="246"/>
    </location>
</feature>
<dbReference type="PIRSF" id="PIRSF000706">
    <property type="entry name" value="Kanamycin_kin"/>
    <property type="match status" value="1"/>
</dbReference>
<sequence>MNRSSSSWAACLARLPGGRQWLPVGSGESGDHVFRRSDGEAYAKVADGERAPLLEAERRRTQWLSAFDLGAPPVLDWIEADGAACLVTGAVRGVPASDLDAPALVRAWPSIAERIKALHALPVRDCPFARGLSAMVGRAEDVVARGAVNPDFLDPEDRDTPPPVLLARLQAELPMRLDQEAGDLVVCHGDACLPNIMVDPETLRCTGLVDLGRLGTADRHVDLALLIANARETWTGGDQAQAARDRLFAIHAIEVPDQARLDFYLRLDPLTWG</sequence>
<comment type="catalytic activity">
    <reaction evidence="9">
        <text>kanamycin A + ATP = kanamycin 3'-phosphate + ADP + H(+)</text>
        <dbReference type="Rhea" id="RHEA:24256"/>
        <dbReference type="ChEBI" id="CHEBI:15378"/>
        <dbReference type="ChEBI" id="CHEBI:30616"/>
        <dbReference type="ChEBI" id="CHEBI:57909"/>
        <dbReference type="ChEBI" id="CHEBI:58214"/>
        <dbReference type="ChEBI" id="CHEBI:456216"/>
        <dbReference type="EC" id="2.7.1.95"/>
    </reaction>
</comment>
<accession>A0ABU0JIV6</accession>
<dbReference type="Gene3D" id="3.30.200.20">
    <property type="entry name" value="Phosphorylase Kinase, domain 1"/>
    <property type="match status" value="1"/>
</dbReference>
<keyword evidence="5 10" id="KW-0547">Nucleotide-binding</keyword>
<name>A0ABU0JIV6_9HYPH</name>
<dbReference type="PANTHER" id="PTHR21310:SF41">
    <property type="entry name" value="3'-PHOSPHOTRANSFERASE, PUTATIVE-RELATED"/>
    <property type="match status" value="1"/>
</dbReference>
<evidence type="ECO:0000259" key="11">
    <source>
        <dbReference type="Pfam" id="PF01636"/>
    </source>
</evidence>
<reference evidence="12 13" key="1">
    <citation type="submission" date="2023-07" db="EMBL/GenBank/DDBJ databases">
        <title>Genomic Encyclopedia of Type Strains, Phase IV (KMG-IV): sequencing the most valuable type-strain genomes for metagenomic binning, comparative biology and taxonomic classification.</title>
        <authorList>
            <person name="Goeker M."/>
        </authorList>
    </citation>
    <scope>NUCLEOTIDE SEQUENCE [LARGE SCALE GENOMIC DNA]</scope>
    <source>
        <strain evidence="12 13">DSM 19619</strain>
    </source>
</reference>
<evidence type="ECO:0000256" key="2">
    <source>
        <dbReference type="ARBA" id="ARBA00012193"/>
    </source>
</evidence>
<dbReference type="Gene3D" id="3.90.1200.10">
    <property type="match status" value="1"/>
</dbReference>